<gene>
    <name evidence="2" type="ORF">ISU07_21110</name>
</gene>
<dbReference type="PANTHER" id="PTHR32097">
    <property type="entry name" value="CAMP-BINDING PROTEIN 1-RELATED"/>
    <property type="match status" value="1"/>
</dbReference>
<dbReference type="InterPro" id="IPR003325">
    <property type="entry name" value="TerD"/>
</dbReference>
<dbReference type="CDD" id="cd06974">
    <property type="entry name" value="TerD_like"/>
    <property type="match status" value="1"/>
</dbReference>
<name>A0A930VIT6_9ACTN</name>
<sequence>MTVLTAGQEWTVADGDGRALTRVRMGIGWDKDPTAGAIASGRADIDLDATAIQFAEGQLFDIAFYNNLATRDGSVVHQGDNQTGSGAGDDETVHVDLDRVYAKVDTILFLVSSYQGHDLTWVNNAYCRLLDEDDVELARFTLTGGTSQTGMVMAKLVRAGDGWTLVAIGEGVAVTVPTEAIAKVRRFV</sequence>
<organism evidence="2 3">
    <name type="scientific">Nocardioides islandensis</name>
    <dbReference type="NCBI Taxonomy" id="433663"/>
    <lineage>
        <taxon>Bacteria</taxon>
        <taxon>Bacillati</taxon>
        <taxon>Actinomycetota</taxon>
        <taxon>Actinomycetes</taxon>
        <taxon>Propionibacteriales</taxon>
        <taxon>Nocardioidaceae</taxon>
        <taxon>Nocardioides</taxon>
    </lineage>
</organism>
<dbReference type="RefSeq" id="WP_194708820.1">
    <property type="nucleotide sequence ID" value="NZ_JADKPN010000017.1"/>
</dbReference>
<protein>
    <submittedName>
        <fullName evidence="2">TerD family protein</fullName>
    </submittedName>
</protein>
<dbReference type="InterPro" id="IPR051324">
    <property type="entry name" value="Stress/Tellurium_Resist"/>
</dbReference>
<dbReference type="EMBL" id="JADKPN010000017">
    <property type="protein sequence ID" value="MBF4765638.1"/>
    <property type="molecule type" value="Genomic_DNA"/>
</dbReference>
<evidence type="ECO:0000259" key="1">
    <source>
        <dbReference type="Pfam" id="PF02342"/>
    </source>
</evidence>
<dbReference type="Gene3D" id="2.60.60.30">
    <property type="entry name" value="sav2460 like domains"/>
    <property type="match status" value="1"/>
</dbReference>
<dbReference type="Proteomes" id="UP000640489">
    <property type="component" value="Unassembled WGS sequence"/>
</dbReference>
<accession>A0A930VIT6</accession>
<proteinExistence type="predicted"/>
<dbReference type="AlphaFoldDB" id="A0A930VIT6"/>
<feature type="domain" description="TerD" evidence="1">
    <location>
        <begin position="4"/>
        <end position="174"/>
    </location>
</feature>
<reference evidence="2" key="1">
    <citation type="submission" date="2020-11" db="EMBL/GenBank/DDBJ databases">
        <title>Nocardioides sp. nov., isolated from Soil of Cynanchum wilfordii Hemsley rhizosphere.</title>
        <authorList>
            <person name="Lee J.-S."/>
            <person name="Suh M.K."/>
            <person name="Kim J.-S."/>
        </authorList>
    </citation>
    <scope>NUCLEOTIDE SEQUENCE</scope>
    <source>
        <strain evidence="2">KCTC 19275</strain>
    </source>
</reference>
<evidence type="ECO:0000313" key="2">
    <source>
        <dbReference type="EMBL" id="MBF4765638.1"/>
    </source>
</evidence>
<keyword evidence="3" id="KW-1185">Reference proteome</keyword>
<dbReference type="Pfam" id="PF02342">
    <property type="entry name" value="TerD"/>
    <property type="match status" value="1"/>
</dbReference>
<dbReference type="PANTHER" id="PTHR32097:SF17">
    <property type="entry name" value="CAMP-BINDING PROTEIN 1-RELATED"/>
    <property type="match status" value="1"/>
</dbReference>
<evidence type="ECO:0000313" key="3">
    <source>
        <dbReference type="Proteomes" id="UP000640489"/>
    </source>
</evidence>
<comment type="caution">
    <text evidence="2">The sequence shown here is derived from an EMBL/GenBank/DDBJ whole genome shotgun (WGS) entry which is preliminary data.</text>
</comment>